<dbReference type="Pfam" id="PF03703">
    <property type="entry name" value="bPH_2"/>
    <property type="match status" value="3"/>
</dbReference>
<name>A0A852XD51_9MICO</name>
<feature type="domain" description="YdbS-like PH" evidence="3">
    <location>
        <begin position="127"/>
        <end position="205"/>
    </location>
</feature>
<evidence type="ECO:0000259" key="3">
    <source>
        <dbReference type="Pfam" id="PF03703"/>
    </source>
</evidence>
<dbReference type="PANTHER" id="PTHR34473:SF2">
    <property type="entry name" value="UPF0699 TRANSMEMBRANE PROTEIN YDBT"/>
    <property type="match status" value="1"/>
</dbReference>
<dbReference type="Proteomes" id="UP000592181">
    <property type="component" value="Unassembled WGS sequence"/>
</dbReference>
<dbReference type="EMBL" id="JACBZX010000001">
    <property type="protein sequence ID" value="NYG38384.1"/>
    <property type="molecule type" value="Genomic_DNA"/>
</dbReference>
<feature type="domain" description="YdbS-like PH" evidence="3">
    <location>
        <begin position="436"/>
        <end position="513"/>
    </location>
</feature>
<accession>A0A852XD51</accession>
<evidence type="ECO:0000256" key="2">
    <source>
        <dbReference type="SAM" id="Phobius"/>
    </source>
</evidence>
<evidence type="ECO:0000313" key="5">
    <source>
        <dbReference type="Proteomes" id="UP000592181"/>
    </source>
</evidence>
<feature type="transmembrane region" description="Helical" evidence="2">
    <location>
        <begin position="261"/>
        <end position="278"/>
    </location>
</feature>
<proteinExistence type="predicted"/>
<evidence type="ECO:0000313" key="4">
    <source>
        <dbReference type="EMBL" id="NYG38384.1"/>
    </source>
</evidence>
<feature type="domain" description="YdbS-like PH" evidence="3">
    <location>
        <begin position="314"/>
        <end position="370"/>
    </location>
</feature>
<dbReference type="PIRSF" id="PIRSF026631">
    <property type="entry name" value="UCP026631"/>
    <property type="match status" value="1"/>
</dbReference>
<organism evidence="4 5">
    <name type="scientific">Janibacter alkaliphilus</name>
    <dbReference type="NCBI Taxonomy" id="1069963"/>
    <lineage>
        <taxon>Bacteria</taxon>
        <taxon>Bacillati</taxon>
        <taxon>Actinomycetota</taxon>
        <taxon>Actinomycetes</taxon>
        <taxon>Micrococcales</taxon>
        <taxon>Intrasporangiaceae</taxon>
        <taxon>Janibacter</taxon>
    </lineage>
</organism>
<evidence type="ECO:0000256" key="1">
    <source>
        <dbReference type="SAM" id="MobiDB-lite"/>
    </source>
</evidence>
<keyword evidence="2" id="KW-0812">Transmembrane</keyword>
<feature type="compositionally biased region" description="Low complexity" evidence="1">
    <location>
        <begin position="218"/>
        <end position="242"/>
    </location>
</feature>
<feature type="transmembrane region" description="Helical" evidence="2">
    <location>
        <begin position="50"/>
        <end position="69"/>
    </location>
</feature>
<dbReference type="InterPro" id="IPR014529">
    <property type="entry name" value="UCP026631"/>
</dbReference>
<feature type="transmembrane region" description="Helical" evidence="2">
    <location>
        <begin position="106"/>
        <end position="129"/>
    </location>
</feature>
<gene>
    <name evidence="4" type="ORF">BJY28_002853</name>
</gene>
<dbReference type="PANTHER" id="PTHR34473">
    <property type="entry name" value="UPF0699 TRANSMEMBRANE PROTEIN YDBS"/>
    <property type="match status" value="1"/>
</dbReference>
<keyword evidence="5" id="KW-1185">Reference proteome</keyword>
<keyword evidence="2" id="KW-0472">Membrane</keyword>
<comment type="caution">
    <text evidence="4">The sequence shown here is derived from an EMBL/GenBank/DDBJ whole genome shotgun (WGS) entry which is preliminary data.</text>
</comment>
<sequence>MSSAHPGAGPPPPADERPADQPAAEQGTDEVPAPGPRGEDWRRFHPLSPLLRGGLFMVAVLGYLLSQVMDDILSAATGTSDRPGGPDQEHDGSGPDVEAWALDHPALLVLGLVLAILLVAALGVAAWWFTRYRLGASTIELRRGAIFRQHRQIRYDRIQAVSISRPILARLSGLAEVKVESAGGADSNVRLAFLTHSDALALQDRLLGLAADAEQRSRPPSTGTAGATGTPGGTPERPSGTPGLPPPTSGPPLVEMPFGRLLASTFLSPATLIVVVAVPLAALFAGLGVLGVVGGFFVPILFAAFNRIKHVLTWSNLTLVRQGETLRVAHGLTDISTSTIPVERVQAIQLTQPWLWRWSGWWRLSVNVAGVELGGDEITDAGVLVPVGTDAEVRATLDALTPGIEVEGLDGAMHGTLPAHRYASPPAARLLDPVTWRRNGAVVDPEVALLRRGWPGRIVQIVPHGRIQSMGLHQGPVQRRLGLAQVHLVSTPGAVLPVTPHLRVADAERLYAQQGAAASAARGARGPDGGCESGAAGLHLSGMEVHRAEGRTS</sequence>
<dbReference type="RefSeq" id="WP_179463587.1">
    <property type="nucleotide sequence ID" value="NZ_JACBZX010000001.1"/>
</dbReference>
<protein>
    <submittedName>
        <fullName evidence="4">Putative membrane protein</fullName>
    </submittedName>
</protein>
<keyword evidence="2" id="KW-1133">Transmembrane helix</keyword>
<feature type="transmembrane region" description="Helical" evidence="2">
    <location>
        <begin position="284"/>
        <end position="305"/>
    </location>
</feature>
<feature type="region of interest" description="Disordered" evidence="1">
    <location>
        <begin position="213"/>
        <end position="251"/>
    </location>
</feature>
<feature type="region of interest" description="Disordered" evidence="1">
    <location>
        <begin position="76"/>
        <end position="97"/>
    </location>
</feature>
<dbReference type="AlphaFoldDB" id="A0A852XD51"/>
<feature type="region of interest" description="Disordered" evidence="1">
    <location>
        <begin position="1"/>
        <end position="40"/>
    </location>
</feature>
<dbReference type="InterPro" id="IPR005182">
    <property type="entry name" value="YdbS-like_PH"/>
</dbReference>
<reference evidence="4 5" key="1">
    <citation type="submission" date="2020-07" db="EMBL/GenBank/DDBJ databases">
        <title>Sequencing the genomes of 1000 actinobacteria strains.</title>
        <authorList>
            <person name="Klenk H.-P."/>
        </authorList>
    </citation>
    <scope>NUCLEOTIDE SEQUENCE [LARGE SCALE GENOMIC DNA]</scope>
    <source>
        <strain evidence="4 5">DSM 24723</strain>
    </source>
</reference>